<evidence type="ECO:0000256" key="1">
    <source>
        <dbReference type="SAM" id="MobiDB-lite"/>
    </source>
</evidence>
<dbReference type="OrthoDB" id="2152680at2759"/>
<proteinExistence type="predicted"/>
<keyword evidence="3" id="KW-1185">Reference proteome</keyword>
<protein>
    <submittedName>
        <fullName evidence="2">Uncharacterized conserved protein (DUF2347)</fullName>
    </submittedName>
</protein>
<dbReference type="InterPro" id="IPR053056">
    <property type="entry name" value="Lipid_Metab_Assoc_Protein"/>
</dbReference>
<dbReference type="PANTHER" id="PTHR28153">
    <property type="entry name" value="PROTEIN, PUTATIVE-RELATED"/>
    <property type="match status" value="1"/>
</dbReference>
<dbReference type="AlphaFoldDB" id="A0A9P3PVM4"/>
<gene>
    <name evidence="2" type="ORF">LshimejAT787_1203020</name>
</gene>
<evidence type="ECO:0000313" key="2">
    <source>
        <dbReference type="EMBL" id="GLB42853.1"/>
    </source>
</evidence>
<evidence type="ECO:0000313" key="3">
    <source>
        <dbReference type="Proteomes" id="UP001063166"/>
    </source>
</evidence>
<organism evidence="2 3">
    <name type="scientific">Lyophyllum shimeji</name>
    <name type="common">Hon-shimeji</name>
    <name type="synonym">Tricholoma shimeji</name>
    <dbReference type="NCBI Taxonomy" id="47721"/>
    <lineage>
        <taxon>Eukaryota</taxon>
        <taxon>Fungi</taxon>
        <taxon>Dikarya</taxon>
        <taxon>Basidiomycota</taxon>
        <taxon>Agaricomycotina</taxon>
        <taxon>Agaricomycetes</taxon>
        <taxon>Agaricomycetidae</taxon>
        <taxon>Agaricales</taxon>
        <taxon>Tricholomatineae</taxon>
        <taxon>Lyophyllaceae</taxon>
        <taxon>Lyophyllum</taxon>
    </lineage>
</organism>
<comment type="caution">
    <text evidence="2">The sequence shown here is derived from an EMBL/GenBank/DDBJ whole genome shotgun (WGS) entry which is preliminary data.</text>
</comment>
<accession>A0A9P3PVM4</accession>
<dbReference type="Proteomes" id="UP001063166">
    <property type="component" value="Unassembled WGS sequence"/>
</dbReference>
<feature type="compositionally biased region" description="Acidic residues" evidence="1">
    <location>
        <begin position="526"/>
        <end position="536"/>
    </location>
</feature>
<sequence length="638" mass="69802">MSAPESTRRYPQDIVAIFHASFHPTQGNTIDWSLKASDDLSLDSLEFSALPSGLHLVEQDVIYFTKDGQHGVCVFRRRKTIEQGHRGFRLSSLGILLAKSRRPRPWRHLSALKDLISRIYAQCEESGLLQPTESQWEPARVFFEERKVRKADLDGAGSWNSWSHELSEIETEPPTVNPTLHLSHLLRILGPSSLTLYKHVLGRRRILIYTLPPVEAACILCQVAADICYETQHSSTPEGEQNSASHNGRLKGRCREPISVLGMVTLSDMDRLRSEDLSGRGWIACTTDAIFLERPSCYDLLIDLTTSTPDKATRPTFYSSKPVPPQPGNSRSPTHRLSTIRFAWSDIKLWNELDRILHLDSDHASRPGCCGPSSLSGSAADAKSKLVTTWPWTDAWRVYEDVCVICAGLWMGSWRGNSAASYSGGPETWGKIRLEGDDDLSMGGTAYMRSLGMGIEGRPLASGSASGSGSGSGSGGGQTTTTTTRAMRRSSGMSWSSGRATVIGNNNASSSSGLGKARQVSASAADEAEPEEDEDNTAERRDAQLLTTLALLQTFHAHTSFQLSVLESFIPKPSTETATATATATVYLAPKDVLAFELGPLSAFDARYLEWLAQEYGGGTKVVVRRGWKDLLGALFGY</sequence>
<feature type="compositionally biased region" description="Low complexity" evidence="1">
    <location>
        <begin position="479"/>
        <end position="515"/>
    </location>
</feature>
<dbReference type="Pfam" id="PF09804">
    <property type="entry name" value="DENND11"/>
    <property type="match status" value="1"/>
</dbReference>
<feature type="region of interest" description="Disordered" evidence="1">
    <location>
        <begin position="313"/>
        <end position="334"/>
    </location>
</feature>
<name>A0A9P3PVM4_LYOSH</name>
<dbReference type="InterPro" id="IPR018626">
    <property type="entry name" value="LCHN/Anr2"/>
</dbReference>
<dbReference type="GO" id="GO:0005811">
    <property type="term" value="C:lipid droplet"/>
    <property type="evidence" value="ECO:0007669"/>
    <property type="project" value="TreeGrafter"/>
</dbReference>
<feature type="compositionally biased region" description="Gly residues" evidence="1">
    <location>
        <begin position="466"/>
        <end position="478"/>
    </location>
</feature>
<feature type="region of interest" description="Disordered" evidence="1">
    <location>
        <begin position="458"/>
        <end position="539"/>
    </location>
</feature>
<reference evidence="2" key="1">
    <citation type="submission" date="2022-07" db="EMBL/GenBank/DDBJ databases">
        <title>The genome of Lyophyllum shimeji provides insight into the initial evolution of ectomycorrhizal fungal genome.</title>
        <authorList>
            <person name="Kobayashi Y."/>
            <person name="Shibata T."/>
            <person name="Hirakawa H."/>
            <person name="Shigenobu S."/>
            <person name="Nishiyama T."/>
            <person name="Yamada A."/>
            <person name="Hasebe M."/>
            <person name="Kawaguchi M."/>
        </authorList>
    </citation>
    <scope>NUCLEOTIDE SEQUENCE</scope>
    <source>
        <strain evidence="2">AT787</strain>
    </source>
</reference>
<dbReference type="EMBL" id="BRPK01000012">
    <property type="protein sequence ID" value="GLB42853.1"/>
    <property type="molecule type" value="Genomic_DNA"/>
</dbReference>
<dbReference type="PANTHER" id="PTHR28153:SF1">
    <property type="entry name" value="DUF4484 DOMAIN-CONTAINING PROTEIN"/>
    <property type="match status" value="1"/>
</dbReference>